<protein>
    <submittedName>
        <fullName evidence="1">Uncharacterized protein</fullName>
    </submittedName>
</protein>
<dbReference type="EMBL" id="JNFQ01000007">
    <property type="protein sequence ID" value="KFG71320.1"/>
    <property type="molecule type" value="Genomic_DNA"/>
</dbReference>
<proteinExistence type="predicted"/>
<gene>
    <name evidence="1" type="ORF">FM21_33960</name>
</gene>
<dbReference type="Proteomes" id="UP000029095">
    <property type="component" value="Unassembled WGS sequence"/>
</dbReference>
<accession>A0A086MR02</accession>
<organism evidence="1 2">
    <name type="scientific">Streptomyces mutabilis</name>
    <dbReference type="NCBI Taxonomy" id="67332"/>
    <lineage>
        <taxon>Bacteria</taxon>
        <taxon>Bacillati</taxon>
        <taxon>Actinomycetota</taxon>
        <taxon>Actinomycetes</taxon>
        <taxon>Kitasatosporales</taxon>
        <taxon>Streptomycetaceae</taxon>
        <taxon>Streptomyces</taxon>
    </lineage>
</organism>
<reference evidence="1 2" key="1">
    <citation type="submission" date="2014-05" db="EMBL/GenBank/DDBJ databases">
        <title>Complete genome sequence of the Streptomyces mutabilis TRM45540.</title>
        <authorList>
            <person name="Luo X."/>
            <person name="Zhang L."/>
        </authorList>
    </citation>
    <scope>NUCLEOTIDE SEQUENCE [LARGE SCALE GENOMIC DNA]</scope>
    <source>
        <strain evidence="1 2">TRM45540</strain>
    </source>
</reference>
<evidence type="ECO:0000313" key="1">
    <source>
        <dbReference type="EMBL" id="KFG71320.1"/>
    </source>
</evidence>
<dbReference type="AlphaFoldDB" id="A0A086MR02"/>
<dbReference type="RefSeq" id="WP_043385609.1">
    <property type="nucleotide sequence ID" value="NZ_KN039950.1"/>
</dbReference>
<evidence type="ECO:0000313" key="2">
    <source>
        <dbReference type="Proteomes" id="UP000029095"/>
    </source>
</evidence>
<dbReference type="HOGENOM" id="CLU_1980356_0_0_11"/>
<keyword evidence="2" id="KW-1185">Reference proteome</keyword>
<comment type="caution">
    <text evidence="1">The sequence shown here is derived from an EMBL/GenBank/DDBJ whole genome shotgun (WGS) entry which is preliminary data.</text>
</comment>
<sequence length="126" mass="13554">MPHVGWLLDTLAEWDPDADPHDEGPVFDWHDIDGLLGMAHNAGVVWAGPLAIWPLNAHEALITLDLPNGGPRLCSLVEEVAFYVPSLPKFTVADAVWYALTAVRDTGASLVAELERAYSASPAPTS</sequence>
<name>A0A086MR02_9ACTN</name>